<evidence type="ECO:0000313" key="2">
    <source>
        <dbReference type="EMBL" id="SDQ33624.1"/>
    </source>
</evidence>
<evidence type="ECO:0000256" key="1">
    <source>
        <dbReference type="SAM" id="SignalP"/>
    </source>
</evidence>
<keyword evidence="3" id="KW-1185">Reference proteome</keyword>
<evidence type="ECO:0000313" key="3">
    <source>
        <dbReference type="Proteomes" id="UP000183487"/>
    </source>
</evidence>
<feature type="signal peptide" evidence="1">
    <location>
        <begin position="1"/>
        <end position="20"/>
    </location>
</feature>
<sequence>MRLVKIALALTALCPLASHAMLGSAPGANTHAAAVARSLLQPAAATAAASYTVREATGSDGVTIREYVLPSNVVFAVSWQGPVRPDMTALLGSYFPNFANSNGGRPRGTGPLVRHDGDFHIESAGHAGYFFGKAYLPRLVPANVQVKDLQ</sequence>
<keyword evidence="1" id="KW-0732">Signal</keyword>
<dbReference type="Pfam" id="PF11005">
    <property type="entry name" value="DUF2844"/>
    <property type="match status" value="1"/>
</dbReference>
<dbReference type="Proteomes" id="UP000183487">
    <property type="component" value="Unassembled WGS sequence"/>
</dbReference>
<gene>
    <name evidence="2" type="ORF">SAMN05443245_0973</name>
</gene>
<proteinExistence type="predicted"/>
<dbReference type="AlphaFoldDB" id="A0A1H1A1N9"/>
<dbReference type="OrthoDB" id="7561239at2"/>
<accession>A0A1H1A1N9</accession>
<protein>
    <recommendedName>
        <fullName evidence="4">DUF2844 domain-containing protein</fullName>
    </recommendedName>
</protein>
<reference evidence="3" key="1">
    <citation type="submission" date="2016-10" db="EMBL/GenBank/DDBJ databases">
        <authorList>
            <person name="Varghese N."/>
        </authorList>
    </citation>
    <scope>NUCLEOTIDE SEQUENCE [LARGE SCALE GENOMIC DNA]</scope>
    <source>
        <strain evidence="3">GAS106B</strain>
    </source>
</reference>
<dbReference type="InterPro" id="IPR021267">
    <property type="entry name" value="DUF2844"/>
</dbReference>
<name>A0A1H1A1N9_9BURK</name>
<feature type="chain" id="PRO_5010176056" description="DUF2844 domain-containing protein" evidence="1">
    <location>
        <begin position="21"/>
        <end position="150"/>
    </location>
</feature>
<dbReference type="RefSeq" id="WP_074763261.1">
    <property type="nucleotide sequence ID" value="NZ_FNKP01000001.1"/>
</dbReference>
<dbReference type="EMBL" id="FNKP01000001">
    <property type="protein sequence ID" value="SDQ33624.1"/>
    <property type="molecule type" value="Genomic_DNA"/>
</dbReference>
<evidence type="ECO:0008006" key="4">
    <source>
        <dbReference type="Google" id="ProtNLM"/>
    </source>
</evidence>
<organism evidence="2 3">
    <name type="scientific">Paraburkholderia fungorum</name>
    <dbReference type="NCBI Taxonomy" id="134537"/>
    <lineage>
        <taxon>Bacteria</taxon>
        <taxon>Pseudomonadati</taxon>
        <taxon>Pseudomonadota</taxon>
        <taxon>Betaproteobacteria</taxon>
        <taxon>Burkholderiales</taxon>
        <taxon>Burkholderiaceae</taxon>
        <taxon>Paraburkholderia</taxon>
    </lineage>
</organism>